<accession>A0ABU4F9C6</accession>
<reference evidence="1 2" key="1">
    <citation type="submission" date="2023-10" db="EMBL/GenBank/DDBJ databases">
        <title>Characterization of rhizosphere-enriched actinobacteria from wheat plants lab-grown on chernevaya soil.</title>
        <authorList>
            <person name="Tikhonova E.N."/>
            <person name="Konopkin A."/>
            <person name="Kravchenko I.K."/>
        </authorList>
    </citation>
    <scope>NUCLEOTIDE SEQUENCE [LARGE SCALE GENOMIC DNA]</scope>
    <source>
        <strain evidence="1 2">RR29</strain>
    </source>
</reference>
<organism evidence="1 2">
    <name type="scientific">Streptomyces prunicolor</name>
    <dbReference type="NCBI Taxonomy" id="67348"/>
    <lineage>
        <taxon>Bacteria</taxon>
        <taxon>Bacillati</taxon>
        <taxon>Actinomycetota</taxon>
        <taxon>Actinomycetes</taxon>
        <taxon>Kitasatosporales</taxon>
        <taxon>Streptomycetaceae</taxon>
        <taxon>Streptomyces</taxon>
    </lineage>
</organism>
<protein>
    <submittedName>
        <fullName evidence="1">Uncharacterized protein</fullName>
    </submittedName>
</protein>
<dbReference type="EMBL" id="JAWMAJ010000040">
    <property type="protein sequence ID" value="MDV7217198.1"/>
    <property type="molecule type" value="Genomic_DNA"/>
</dbReference>
<dbReference type="RefSeq" id="WP_317771584.1">
    <property type="nucleotide sequence ID" value="NZ_JAWMAJ010000040.1"/>
</dbReference>
<keyword evidence="2" id="KW-1185">Reference proteome</keyword>
<dbReference type="Proteomes" id="UP001187346">
    <property type="component" value="Unassembled WGS sequence"/>
</dbReference>
<name>A0ABU4F9C6_9ACTN</name>
<proteinExistence type="predicted"/>
<gene>
    <name evidence="1" type="ORF">R5A26_14695</name>
</gene>
<comment type="caution">
    <text evidence="1">The sequence shown here is derived from an EMBL/GenBank/DDBJ whole genome shotgun (WGS) entry which is preliminary data.</text>
</comment>
<sequence length="198" mass="21598">MGSHFQRIVDVEVTAADARALAERMVGWMVTEGLITRERMRYGVYSPGTDTGYVPGPNWRRAVADSSDPGWLPGPVAVMTGRHYYVEGQGADEADAAICPACAARTVVIDYPERFEADQEIWRPFRDGVAVWKDTGGGNVACPACGTAVPVTDWDFGSGFVLGALAFDFWGWPPLNTGFHAEFRGQLGHRAEDHTGKF</sequence>
<evidence type="ECO:0000313" key="1">
    <source>
        <dbReference type="EMBL" id="MDV7217198.1"/>
    </source>
</evidence>
<evidence type="ECO:0000313" key="2">
    <source>
        <dbReference type="Proteomes" id="UP001187346"/>
    </source>
</evidence>